<keyword evidence="3 7" id="KW-0812">Transmembrane</keyword>
<feature type="transmembrane region" description="Helical" evidence="7">
    <location>
        <begin position="259"/>
        <end position="285"/>
    </location>
</feature>
<gene>
    <name evidence="8" type="ORF">ABL78_1946</name>
</gene>
<dbReference type="EMBL" id="LJSK01000035">
    <property type="protein sequence ID" value="KPI88980.1"/>
    <property type="molecule type" value="Genomic_DNA"/>
</dbReference>
<evidence type="ECO:0000256" key="7">
    <source>
        <dbReference type="SAM" id="Phobius"/>
    </source>
</evidence>
<dbReference type="GO" id="GO:0005886">
    <property type="term" value="C:plasma membrane"/>
    <property type="evidence" value="ECO:0007669"/>
    <property type="project" value="TreeGrafter"/>
</dbReference>
<dbReference type="PANTHER" id="PTHR10926:SF73">
    <property type="entry name" value="LEM3 (LIGAND-EFFECT MODULATOR 3) FAMILY _ CDC50 FAMILY"/>
    <property type="match status" value="1"/>
</dbReference>
<dbReference type="Pfam" id="PF03381">
    <property type="entry name" value="CDC50"/>
    <property type="match status" value="1"/>
</dbReference>
<proteinExistence type="inferred from homology"/>
<dbReference type="Proteomes" id="UP000038009">
    <property type="component" value="Unassembled WGS sequence"/>
</dbReference>
<accession>A0A0N1PDQ9</accession>
<comment type="subcellular location">
    <subcellularLocation>
        <location evidence="1">Membrane</location>
    </subcellularLocation>
</comment>
<comment type="similarity">
    <text evidence="2 6">Belongs to the CDC50/LEM3 family.</text>
</comment>
<evidence type="ECO:0000256" key="6">
    <source>
        <dbReference type="PIRNR" id="PIRNR015840"/>
    </source>
</evidence>
<comment type="caution">
    <text evidence="8">The sequence shown here is derived from an EMBL/GenBank/DDBJ whole genome shotgun (WGS) entry which is preliminary data.</text>
</comment>
<dbReference type="GO" id="GO:0005794">
    <property type="term" value="C:Golgi apparatus"/>
    <property type="evidence" value="ECO:0007669"/>
    <property type="project" value="TreeGrafter"/>
</dbReference>
<dbReference type="OrthoDB" id="340608at2759"/>
<dbReference type="InterPro" id="IPR005045">
    <property type="entry name" value="CDC50/LEM3_fam"/>
</dbReference>
<dbReference type="PIRSF" id="PIRSF015840">
    <property type="entry name" value="DUF284_TM_euk"/>
    <property type="match status" value="1"/>
</dbReference>
<evidence type="ECO:0000256" key="3">
    <source>
        <dbReference type="ARBA" id="ARBA00022692"/>
    </source>
</evidence>
<reference evidence="8 9" key="1">
    <citation type="journal article" date="2015" name="PLoS Pathog.">
        <title>Leptomonas seymouri: Adaptations to the Dixenous Life Cycle Analyzed by Genome Sequencing, Transcriptome Profiling and Co-infection with Leishmania donovani.</title>
        <authorList>
            <person name="Kraeva N."/>
            <person name="Butenko A."/>
            <person name="Hlavacova J."/>
            <person name="Kostygov A."/>
            <person name="Myskova J."/>
            <person name="Grybchuk D."/>
            <person name="Lestinova T."/>
            <person name="Votypka J."/>
            <person name="Volf P."/>
            <person name="Opperdoes F."/>
            <person name="Flegontov P."/>
            <person name="Lukes J."/>
            <person name="Yurchenko V."/>
        </authorList>
    </citation>
    <scope>NUCLEOTIDE SEQUENCE [LARGE SCALE GENOMIC DNA]</scope>
    <source>
        <strain evidence="8 9">ATCC 30220</strain>
    </source>
</reference>
<protein>
    <submittedName>
        <fullName evidence="8">Uncharacterized protein</fullName>
    </submittedName>
</protein>
<evidence type="ECO:0000256" key="4">
    <source>
        <dbReference type="ARBA" id="ARBA00022989"/>
    </source>
</evidence>
<organism evidence="8 9">
    <name type="scientific">Leptomonas seymouri</name>
    <dbReference type="NCBI Taxonomy" id="5684"/>
    <lineage>
        <taxon>Eukaryota</taxon>
        <taxon>Discoba</taxon>
        <taxon>Euglenozoa</taxon>
        <taxon>Kinetoplastea</taxon>
        <taxon>Metakinetoplastina</taxon>
        <taxon>Trypanosomatida</taxon>
        <taxon>Trypanosomatidae</taxon>
        <taxon>Leishmaniinae</taxon>
        <taxon>Leptomonas</taxon>
    </lineage>
</organism>
<evidence type="ECO:0000256" key="1">
    <source>
        <dbReference type="ARBA" id="ARBA00004370"/>
    </source>
</evidence>
<dbReference type="VEuPathDB" id="TriTrypDB:Lsey_0035_0390"/>
<dbReference type="OMA" id="NDIFWLH"/>
<sequence>MGDAGQYAVNFDFNGATYSTGTVARVNFKLYKSLTAPIYIEYVLDPFYQSYRWFGASVDTSQLRGGTSDLTTHCNPYRYPGENTGEDVSGYYSPCGALPWAIYNDSIALYKGDATLICDGGKFGADGTSQIPNNNCRKKGIALAEDVRSSFKAPKSISGHGPMWKAGGDPTATDPYQKAGYYYREPGHKIPSSLDEDLMVWLHMAFMKKVTKTYRIIEVDLPAGDYYFEILEQYATAPIAGRKYVQLSTRSWVGEKNHVLGALLIVTGGSGFMMAIALLIFQCFISSA</sequence>
<evidence type="ECO:0000256" key="2">
    <source>
        <dbReference type="ARBA" id="ARBA00009457"/>
    </source>
</evidence>
<dbReference type="PANTHER" id="PTHR10926">
    <property type="entry name" value="CELL CYCLE CONTROL PROTEIN 50"/>
    <property type="match status" value="1"/>
</dbReference>
<name>A0A0N1PDQ9_LEPSE</name>
<evidence type="ECO:0000313" key="8">
    <source>
        <dbReference type="EMBL" id="KPI88980.1"/>
    </source>
</evidence>
<keyword evidence="4 7" id="KW-1133">Transmembrane helix</keyword>
<evidence type="ECO:0000256" key="5">
    <source>
        <dbReference type="ARBA" id="ARBA00023136"/>
    </source>
</evidence>
<dbReference type="GO" id="GO:0005783">
    <property type="term" value="C:endoplasmic reticulum"/>
    <property type="evidence" value="ECO:0007669"/>
    <property type="project" value="TreeGrafter"/>
</dbReference>
<dbReference type="AlphaFoldDB" id="A0A0N1PDQ9"/>
<keyword evidence="5 6" id="KW-0472">Membrane</keyword>
<evidence type="ECO:0000313" key="9">
    <source>
        <dbReference type="Proteomes" id="UP000038009"/>
    </source>
</evidence>
<keyword evidence="9" id="KW-1185">Reference proteome</keyword>